<accession>A0A5C8ZGR4</accession>
<evidence type="ECO:0000256" key="2">
    <source>
        <dbReference type="SAM" id="MobiDB-lite"/>
    </source>
</evidence>
<dbReference type="PANTHER" id="PTHR30344">
    <property type="entry name" value="6-PHOSPHOGLUCONOLACTONASE-RELATED"/>
    <property type="match status" value="1"/>
</dbReference>
<dbReference type="Proteomes" id="UP000321234">
    <property type="component" value="Unassembled WGS sequence"/>
</dbReference>
<dbReference type="RefSeq" id="WP_147926066.1">
    <property type="nucleotide sequence ID" value="NZ_VKAC01000005.1"/>
</dbReference>
<sequence length="362" mass="36670">MSDLLAVGCYTAETGGRGRGIALVERDSATGRLGGVAAVHPAPSPSFLVASREGPLRVVHAAHELPDGLVSTWHLGSTGNLRQLTRVSSGGGSPCHLAVHPSSLLLVVSGYDGVVSAVPVRGRPVASAGGPAQVIRPQPPGGAPGPVADRQAGPHPHSAAFLDERHVVVADLGTDELRVHAVVLSSGAPDHLDPEPVQVVRTPPGSGPRTALVREGRLHVTGELDGTLLTADVTAGRLGALRSSPALAGPGPVGPPSEVAAVGGRHLVVATRGEHPAVTVHAVDDDGTPRALVDLPLAPFGARNPRHVLALGRHLYVCAQDSDLLLHLELAGLGEGDDDEGPPRVVAHSAARLGSPAVAVAL</sequence>
<keyword evidence="4" id="KW-1185">Reference proteome</keyword>
<dbReference type="InterPro" id="IPR019405">
    <property type="entry name" value="Lactonase_7-beta_prop"/>
</dbReference>
<dbReference type="GO" id="GO:0017057">
    <property type="term" value="F:6-phosphogluconolactonase activity"/>
    <property type="evidence" value="ECO:0007669"/>
    <property type="project" value="TreeGrafter"/>
</dbReference>
<feature type="region of interest" description="Disordered" evidence="2">
    <location>
        <begin position="126"/>
        <end position="157"/>
    </location>
</feature>
<dbReference type="Pfam" id="PF10282">
    <property type="entry name" value="Lactonase"/>
    <property type="match status" value="1"/>
</dbReference>
<protein>
    <submittedName>
        <fullName evidence="3">Lactonase family protein</fullName>
    </submittedName>
</protein>
<gene>
    <name evidence="3" type="ORF">FMM08_09085</name>
</gene>
<dbReference type="SUPFAM" id="SSF51004">
    <property type="entry name" value="C-terminal (heme d1) domain of cytochrome cd1-nitrite reductase"/>
    <property type="match status" value="1"/>
</dbReference>
<dbReference type="AlphaFoldDB" id="A0A5C8ZGR4"/>
<dbReference type="PANTHER" id="PTHR30344:SF1">
    <property type="entry name" value="6-PHOSPHOGLUCONOLACTONASE"/>
    <property type="match status" value="1"/>
</dbReference>
<reference evidence="3 4" key="1">
    <citation type="submission" date="2019-07" db="EMBL/GenBank/DDBJ databases">
        <title>Quadrisphaera sp. strain DD2A genome sequencing and assembly.</title>
        <authorList>
            <person name="Kim I."/>
        </authorList>
    </citation>
    <scope>NUCLEOTIDE SEQUENCE [LARGE SCALE GENOMIC DNA]</scope>
    <source>
        <strain evidence="3 4">DD2A</strain>
    </source>
</reference>
<name>A0A5C8ZGR4_9ACTN</name>
<dbReference type="InterPro" id="IPR015943">
    <property type="entry name" value="WD40/YVTN_repeat-like_dom_sf"/>
</dbReference>
<evidence type="ECO:0000256" key="1">
    <source>
        <dbReference type="ARBA" id="ARBA00005564"/>
    </source>
</evidence>
<dbReference type="OrthoDB" id="9790815at2"/>
<dbReference type="InterPro" id="IPR050282">
    <property type="entry name" value="Cycloisomerase_2"/>
</dbReference>
<comment type="caution">
    <text evidence="3">The sequence shown here is derived from an EMBL/GenBank/DDBJ whole genome shotgun (WGS) entry which is preliminary data.</text>
</comment>
<dbReference type="EMBL" id="VKAC01000005">
    <property type="protein sequence ID" value="TXR56273.1"/>
    <property type="molecule type" value="Genomic_DNA"/>
</dbReference>
<evidence type="ECO:0000313" key="4">
    <source>
        <dbReference type="Proteomes" id="UP000321234"/>
    </source>
</evidence>
<comment type="similarity">
    <text evidence="1">Belongs to the cycloisomerase 2 family.</text>
</comment>
<evidence type="ECO:0000313" key="3">
    <source>
        <dbReference type="EMBL" id="TXR56273.1"/>
    </source>
</evidence>
<feature type="region of interest" description="Disordered" evidence="2">
    <location>
        <begin position="189"/>
        <end position="209"/>
    </location>
</feature>
<dbReference type="Gene3D" id="2.130.10.10">
    <property type="entry name" value="YVTN repeat-like/Quinoprotein amine dehydrogenase"/>
    <property type="match status" value="1"/>
</dbReference>
<dbReference type="InterPro" id="IPR011048">
    <property type="entry name" value="Haem_d1_sf"/>
</dbReference>
<proteinExistence type="inferred from homology"/>
<organism evidence="3 4">
    <name type="scientific">Quadrisphaera setariae</name>
    <dbReference type="NCBI Taxonomy" id="2593304"/>
    <lineage>
        <taxon>Bacteria</taxon>
        <taxon>Bacillati</taxon>
        <taxon>Actinomycetota</taxon>
        <taxon>Actinomycetes</taxon>
        <taxon>Kineosporiales</taxon>
        <taxon>Kineosporiaceae</taxon>
        <taxon>Quadrisphaera</taxon>
    </lineage>
</organism>